<dbReference type="InterPro" id="IPR050300">
    <property type="entry name" value="GDXG_lipolytic_enzyme"/>
</dbReference>
<gene>
    <name evidence="3" type="ORF">CDV36_001304</name>
</gene>
<proteinExistence type="predicted"/>
<name>A0A3M2SND3_9HYPO</name>
<dbReference type="OrthoDB" id="408631at2759"/>
<dbReference type="SUPFAM" id="SSF53474">
    <property type="entry name" value="alpha/beta-Hydrolases"/>
    <property type="match status" value="1"/>
</dbReference>
<protein>
    <recommendedName>
        <fullName evidence="2">Alpha/beta hydrolase fold-3 domain-containing protein</fullName>
    </recommendedName>
</protein>
<feature type="domain" description="Alpha/beta hydrolase fold-3" evidence="2">
    <location>
        <begin position="94"/>
        <end position="306"/>
    </location>
</feature>
<dbReference type="PANTHER" id="PTHR48081:SF8">
    <property type="entry name" value="ALPHA_BETA HYDROLASE FOLD-3 DOMAIN-CONTAINING PROTEIN-RELATED"/>
    <property type="match status" value="1"/>
</dbReference>
<dbReference type="Proteomes" id="UP000277212">
    <property type="component" value="Unassembled WGS sequence"/>
</dbReference>
<dbReference type="InterPro" id="IPR029058">
    <property type="entry name" value="AB_hydrolase_fold"/>
</dbReference>
<dbReference type="Pfam" id="PF07859">
    <property type="entry name" value="Abhydrolase_3"/>
    <property type="match status" value="1"/>
</dbReference>
<comment type="caution">
    <text evidence="3">The sequence shown here is derived from an EMBL/GenBank/DDBJ whole genome shotgun (WGS) entry which is preliminary data.</text>
</comment>
<evidence type="ECO:0000256" key="1">
    <source>
        <dbReference type="ARBA" id="ARBA00022801"/>
    </source>
</evidence>
<organism evidence="3 4">
    <name type="scientific">Fusarium kuroshium</name>
    <dbReference type="NCBI Taxonomy" id="2010991"/>
    <lineage>
        <taxon>Eukaryota</taxon>
        <taxon>Fungi</taxon>
        <taxon>Dikarya</taxon>
        <taxon>Ascomycota</taxon>
        <taxon>Pezizomycotina</taxon>
        <taxon>Sordariomycetes</taxon>
        <taxon>Hypocreomycetidae</taxon>
        <taxon>Hypocreales</taxon>
        <taxon>Nectriaceae</taxon>
        <taxon>Fusarium</taxon>
        <taxon>Fusarium solani species complex</taxon>
    </lineage>
</organism>
<keyword evidence="1" id="KW-0378">Hydrolase</keyword>
<reference evidence="3 4" key="1">
    <citation type="submission" date="2017-06" db="EMBL/GenBank/DDBJ databases">
        <title>Comparative genomic analysis of Ambrosia Fusariam Clade fungi.</title>
        <authorList>
            <person name="Stajich J.E."/>
            <person name="Carrillo J."/>
            <person name="Kijimoto T."/>
            <person name="Eskalen A."/>
            <person name="O'Donnell K."/>
            <person name="Kasson M."/>
        </authorList>
    </citation>
    <scope>NUCLEOTIDE SEQUENCE [LARGE SCALE GENOMIC DNA]</scope>
    <source>
        <strain evidence="3">UCR3666</strain>
    </source>
</reference>
<keyword evidence="4" id="KW-1185">Reference proteome</keyword>
<dbReference type="Gene3D" id="3.40.50.1820">
    <property type="entry name" value="alpha/beta hydrolase"/>
    <property type="match status" value="1"/>
</dbReference>
<dbReference type="PANTHER" id="PTHR48081">
    <property type="entry name" value="AB HYDROLASE SUPERFAMILY PROTEIN C4A8.06C"/>
    <property type="match status" value="1"/>
</dbReference>
<evidence type="ECO:0000313" key="4">
    <source>
        <dbReference type="Proteomes" id="UP000277212"/>
    </source>
</evidence>
<dbReference type="GO" id="GO:0016787">
    <property type="term" value="F:hydrolase activity"/>
    <property type="evidence" value="ECO:0007669"/>
    <property type="project" value="UniProtKB-KW"/>
</dbReference>
<evidence type="ECO:0000313" key="3">
    <source>
        <dbReference type="EMBL" id="RMJ19063.1"/>
    </source>
</evidence>
<accession>A0A3M2SND3</accession>
<evidence type="ECO:0000259" key="2">
    <source>
        <dbReference type="Pfam" id="PF07859"/>
    </source>
</evidence>
<dbReference type="STRING" id="2010991.A0A3M2SND3"/>
<sequence length="332" mass="36621">MLTIEETHALGEAHPEFEPIVRCYNPMLNAWNMDTDLDGIREIMAQVRQARPKPDLDALSYRMEDIKIPLRDGHEVDARVYTPKNAPSDGCPGIIVFHGGGFMLGDLDTEAGLCATFTDLGGVAVNVDFRHAPEHPFPQAIEDAFDATNWAAKNVSKLGIDPAKGFIIGGTSSGADMSLAVAHLCQDAEMKPPLTGVYAPITSGVNEETVPEKYKDHFFSKEQNANAPVFSTESLKFVHSKYKPDQTSPLAFPVAFPTHVGQPKTYFQVCGLDPVRDCSLVLEQVYKDDGVPTKIHIYPGLPHAFWALFPELEISSKRQEDVVEGLKWLLEQ</sequence>
<dbReference type="EMBL" id="NKUJ01000012">
    <property type="protein sequence ID" value="RMJ19063.1"/>
    <property type="molecule type" value="Genomic_DNA"/>
</dbReference>
<dbReference type="AlphaFoldDB" id="A0A3M2SND3"/>
<dbReference type="InterPro" id="IPR013094">
    <property type="entry name" value="AB_hydrolase_3"/>
</dbReference>